<dbReference type="GO" id="GO:0005634">
    <property type="term" value="C:nucleus"/>
    <property type="evidence" value="ECO:0007669"/>
    <property type="project" value="UniProtKB-SubCell"/>
</dbReference>
<evidence type="ECO:0000256" key="4">
    <source>
        <dbReference type="ARBA" id="ARBA00007245"/>
    </source>
</evidence>
<evidence type="ECO:0000256" key="8">
    <source>
        <dbReference type="ARBA" id="ARBA00022949"/>
    </source>
</evidence>
<evidence type="ECO:0000313" key="16">
    <source>
        <dbReference type="EMBL" id="KAG7454357.1"/>
    </source>
</evidence>
<feature type="compositionally biased region" description="Basic and acidic residues" evidence="14">
    <location>
        <begin position="776"/>
        <end position="789"/>
    </location>
</feature>
<feature type="region of interest" description="Disordered" evidence="14">
    <location>
        <begin position="33"/>
        <end position="59"/>
    </location>
</feature>
<feature type="domain" description="Myosin-binding" evidence="15">
    <location>
        <begin position="151"/>
        <end position="470"/>
    </location>
</feature>
<evidence type="ECO:0000259" key="15">
    <source>
        <dbReference type="Pfam" id="PF12632"/>
    </source>
</evidence>
<dbReference type="InterPro" id="IPR026859">
    <property type="entry name" value="Myosin-bd"/>
</dbReference>
<accession>A0A9D3PC17</accession>
<dbReference type="InterPro" id="IPR026858">
    <property type="entry name" value="Vezatin"/>
</dbReference>
<keyword evidence="17" id="KW-1185">Reference proteome</keyword>
<protein>
    <recommendedName>
        <fullName evidence="5">Vezatin</fullName>
    </recommendedName>
</protein>
<evidence type="ECO:0000256" key="3">
    <source>
        <dbReference type="ARBA" id="ARBA00004651"/>
    </source>
</evidence>
<keyword evidence="12" id="KW-0539">Nucleus</keyword>
<reference evidence="16" key="1">
    <citation type="submission" date="2021-01" db="EMBL/GenBank/DDBJ databases">
        <authorList>
            <person name="Zahm M."/>
            <person name="Roques C."/>
            <person name="Cabau C."/>
            <person name="Klopp C."/>
            <person name="Donnadieu C."/>
            <person name="Jouanno E."/>
            <person name="Lampietro C."/>
            <person name="Louis A."/>
            <person name="Herpin A."/>
            <person name="Echchiki A."/>
            <person name="Berthelot C."/>
            <person name="Parey E."/>
            <person name="Roest-Crollius H."/>
            <person name="Braasch I."/>
            <person name="Postlethwait J."/>
            <person name="Bobe J."/>
            <person name="Montfort J."/>
            <person name="Bouchez O."/>
            <person name="Begum T."/>
            <person name="Mejri S."/>
            <person name="Adams A."/>
            <person name="Chen W.-J."/>
            <person name="Guiguen Y."/>
        </authorList>
    </citation>
    <scope>NUCLEOTIDE SEQUENCE</scope>
    <source>
        <strain evidence="16">YG-15Mar2019-1</strain>
        <tissue evidence="16">Brain</tissue>
    </source>
</reference>
<evidence type="ECO:0000256" key="5">
    <source>
        <dbReference type="ARBA" id="ARBA00018125"/>
    </source>
</evidence>
<comment type="similarity">
    <text evidence="4">Belongs to the vezatin family.</text>
</comment>
<proteinExistence type="inferred from homology"/>
<evidence type="ECO:0000256" key="2">
    <source>
        <dbReference type="ARBA" id="ARBA00004536"/>
    </source>
</evidence>
<keyword evidence="10 13" id="KW-0175">Coiled coil</keyword>
<feature type="region of interest" description="Disordered" evidence="14">
    <location>
        <begin position="757"/>
        <end position="789"/>
    </location>
</feature>
<evidence type="ECO:0000313" key="17">
    <source>
        <dbReference type="Proteomes" id="UP001046870"/>
    </source>
</evidence>
<feature type="region of interest" description="Disordered" evidence="14">
    <location>
        <begin position="537"/>
        <end position="611"/>
    </location>
</feature>
<dbReference type="EMBL" id="JAFDVH010000025">
    <property type="protein sequence ID" value="KAG7454357.1"/>
    <property type="molecule type" value="Genomic_DNA"/>
</dbReference>
<dbReference type="GO" id="GO:0005886">
    <property type="term" value="C:plasma membrane"/>
    <property type="evidence" value="ECO:0007669"/>
    <property type="project" value="UniProtKB-SubCell"/>
</dbReference>
<evidence type="ECO:0000256" key="10">
    <source>
        <dbReference type="ARBA" id="ARBA00023054"/>
    </source>
</evidence>
<feature type="compositionally biased region" description="Basic and acidic residues" evidence="14">
    <location>
        <begin position="596"/>
        <end position="611"/>
    </location>
</feature>
<dbReference type="GO" id="GO:0017022">
    <property type="term" value="F:myosin binding"/>
    <property type="evidence" value="ECO:0007669"/>
    <property type="project" value="InterPro"/>
</dbReference>
<evidence type="ECO:0000256" key="7">
    <source>
        <dbReference type="ARBA" id="ARBA00022692"/>
    </source>
</evidence>
<dbReference type="GO" id="GO:0005912">
    <property type="term" value="C:adherens junction"/>
    <property type="evidence" value="ECO:0007669"/>
    <property type="project" value="UniProtKB-SubCell"/>
</dbReference>
<comment type="caution">
    <text evidence="16">The sequence shown here is derived from an EMBL/GenBank/DDBJ whole genome shotgun (WGS) entry which is preliminary data.</text>
</comment>
<dbReference type="Pfam" id="PF12632">
    <property type="entry name" value="Vezatin"/>
    <property type="match status" value="1"/>
</dbReference>
<name>A0A9D3PC17_MEGAT</name>
<dbReference type="Proteomes" id="UP001046870">
    <property type="component" value="Chromosome 25"/>
</dbReference>
<dbReference type="GO" id="GO:0098609">
    <property type="term" value="P:cell-cell adhesion"/>
    <property type="evidence" value="ECO:0007669"/>
    <property type="project" value="InterPro"/>
</dbReference>
<dbReference type="PANTHER" id="PTHR15989">
    <property type="entry name" value="VEZATIN"/>
    <property type="match status" value="1"/>
</dbReference>
<comment type="subcellular location">
    <subcellularLocation>
        <location evidence="2">Cell junction</location>
        <location evidence="2">Adherens junction</location>
    </subcellularLocation>
    <subcellularLocation>
        <location evidence="3">Cell membrane</location>
        <topology evidence="3">Multi-pass membrane protein</topology>
    </subcellularLocation>
    <subcellularLocation>
        <location evidence="1">Nucleus</location>
    </subcellularLocation>
</comment>
<gene>
    <name evidence="16" type="ORF">MATL_G00258840</name>
</gene>
<evidence type="ECO:0000256" key="12">
    <source>
        <dbReference type="ARBA" id="ARBA00023242"/>
    </source>
</evidence>
<keyword evidence="7" id="KW-0812">Transmembrane</keyword>
<sequence>MTEEFDEEVVFENSPLFQYLQDLGHSDFQACPAVSQEEKEGRADGGEGPHPQDAPAPLRGGLFQRLADAAFGQLHKGAMSDRMEQRLDAEFRQYSLSALLKQDVLLQEDVELIELLDPSILSAESPSSSSAALPMARSLGVPSAWDLSVLAAFVAVLAGVATAGEGPGPAALVPWVLALLGFVAARGAGLWRAARLRGAMRARGAQLEGLAQDSRALTGLARRALRLIQETEVISRGFTLLLDRVSAACPLNKAGQPRGQQLLGLRKASYRALRAAFRASRLATCHMLKSYPSAGRHGNRCRKPGHPRPRVIDNVTNYVSTVPLKDLGLGLGEEHLTDEQAQDLTDDYSLPALKVLFQLWAGQSSEFFRRLALLLSPRQRGGRGDGGDGAARGTGRDARLAHEVVAEVTAPLQRTLSGCLCELQRSYDFHRYFETQHQPQGTDRVGRARQKCCELNALHTSVRSLQLHLKALLNEVIILEDELEKLMVSRETVEMTCAGYRELQGRLRLLQPHMQASAGCWEETVAQVERMLQRAANCPGTPETPDAPPLPTPQPHPVARIHDRDPVPEEQELEAYASDSDSDSGWPGPLLDLLSPEERERERQRRERDESRGVLLELKSVLGLRTSEAERQKRKQLLFSEQAAPKPTEPHRTPDPPEPQGERSNHVAGRPDGEGAEFRCGQSEGGRDASRAPAADGAGETVRYQRDGIAGEEEGEDGTRRPPLGGAPAPSATDRLTGLRGSDALTFSSALAAQAAARSHSFPRVEEQTFVDGEEEERRGEEEKEEVTS</sequence>
<feature type="compositionally biased region" description="Pro residues" evidence="14">
    <location>
        <begin position="545"/>
        <end position="556"/>
    </location>
</feature>
<organism evidence="16 17">
    <name type="scientific">Megalops atlanticus</name>
    <name type="common">Tarpon</name>
    <name type="synonym">Clupea gigantea</name>
    <dbReference type="NCBI Taxonomy" id="7932"/>
    <lineage>
        <taxon>Eukaryota</taxon>
        <taxon>Metazoa</taxon>
        <taxon>Chordata</taxon>
        <taxon>Craniata</taxon>
        <taxon>Vertebrata</taxon>
        <taxon>Euteleostomi</taxon>
        <taxon>Actinopterygii</taxon>
        <taxon>Neopterygii</taxon>
        <taxon>Teleostei</taxon>
        <taxon>Elopiformes</taxon>
        <taxon>Megalopidae</taxon>
        <taxon>Megalops</taxon>
    </lineage>
</organism>
<keyword evidence="6" id="KW-1003">Cell membrane</keyword>
<keyword evidence="11" id="KW-0472">Membrane</keyword>
<feature type="coiled-coil region" evidence="13">
    <location>
        <begin position="462"/>
        <end position="489"/>
    </location>
</feature>
<evidence type="ECO:0000256" key="13">
    <source>
        <dbReference type="SAM" id="Coils"/>
    </source>
</evidence>
<feature type="compositionally biased region" description="Basic and acidic residues" evidence="14">
    <location>
        <begin position="648"/>
        <end position="677"/>
    </location>
</feature>
<evidence type="ECO:0000256" key="1">
    <source>
        <dbReference type="ARBA" id="ARBA00004123"/>
    </source>
</evidence>
<keyword evidence="8" id="KW-0965">Cell junction</keyword>
<dbReference type="OrthoDB" id="21151at2759"/>
<dbReference type="AlphaFoldDB" id="A0A9D3PC17"/>
<dbReference type="PANTHER" id="PTHR15989:SF5">
    <property type="entry name" value="VEZATIN"/>
    <property type="match status" value="1"/>
</dbReference>
<evidence type="ECO:0000256" key="9">
    <source>
        <dbReference type="ARBA" id="ARBA00022989"/>
    </source>
</evidence>
<feature type="region of interest" description="Disordered" evidence="14">
    <location>
        <begin position="627"/>
        <end position="740"/>
    </location>
</feature>
<evidence type="ECO:0000256" key="14">
    <source>
        <dbReference type="SAM" id="MobiDB-lite"/>
    </source>
</evidence>
<evidence type="ECO:0000256" key="6">
    <source>
        <dbReference type="ARBA" id="ARBA00022475"/>
    </source>
</evidence>
<feature type="compositionally biased region" description="Basic and acidic residues" evidence="14">
    <location>
        <begin position="36"/>
        <end position="47"/>
    </location>
</feature>
<evidence type="ECO:0000256" key="11">
    <source>
        <dbReference type="ARBA" id="ARBA00023136"/>
    </source>
</evidence>
<keyword evidence="9" id="KW-1133">Transmembrane helix</keyword>